<evidence type="ECO:0000259" key="6">
    <source>
        <dbReference type="PROSITE" id="PS51208"/>
    </source>
</evidence>
<gene>
    <name evidence="7" type="ORF">RFEPED_0747</name>
</gene>
<evidence type="ECO:0000313" key="8">
    <source>
        <dbReference type="Proteomes" id="UP000033475"/>
    </source>
</evidence>
<dbReference type="NCBIfam" id="TIGR01414">
    <property type="entry name" value="autotrans_barl"/>
    <property type="match status" value="1"/>
</dbReference>
<organism evidence="7 8">
    <name type="scientific">Rickettsia felis str. Pedreira</name>
    <dbReference type="NCBI Taxonomy" id="1359196"/>
    <lineage>
        <taxon>Bacteria</taxon>
        <taxon>Pseudomonadati</taxon>
        <taxon>Pseudomonadota</taxon>
        <taxon>Alphaproteobacteria</taxon>
        <taxon>Rickettsiales</taxon>
        <taxon>Rickettsiaceae</taxon>
        <taxon>Rickettsieae</taxon>
        <taxon>Rickettsia</taxon>
        <taxon>spotted fever group</taxon>
    </lineage>
</organism>
<dbReference type="Proteomes" id="UP000033475">
    <property type="component" value="Unassembled WGS sequence"/>
</dbReference>
<dbReference type="Pfam" id="PF03797">
    <property type="entry name" value="Autotransporter"/>
    <property type="match status" value="1"/>
</dbReference>
<dbReference type="PROSITE" id="PS51208">
    <property type="entry name" value="AUTOTRANSPORTER"/>
    <property type="match status" value="1"/>
</dbReference>
<evidence type="ECO:0000256" key="1">
    <source>
        <dbReference type="ARBA" id="ARBA00004442"/>
    </source>
</evidence>
<dbReference type="EMBL" id="LANQ01000001">
    <property type="protein sequence ID" value="KJV58366.1"/>
    <property type="molecule type" value="Genomic_DNA"/>
</dbReference>
<dbReference type="AlphaFoldDB" id="A0A0F3MRT7"/>
<feature type="domain" description="Autotransporter" evidence="6">
    <location>
        <begin position="53"/>
        <end position="333"/>
    </location>
</feature>
<comment type="subcellular location">
    <subcellularLocation>
        <location evidence="1">Cell outer membrane</location>
    </subcellularLocation>
</comment>
<evidence type="ECO:0000256" key="5">
    <source>
        <dbReference type="ARBA" id="ARBA00023237"/>
    </source>
</evidence>
<evidence type="ECO:0000256" key="2">
    <source>
        <dbReference type="ARBA" id="ARBA00022452"/>
    </source>
</evidence>
<dbReference type="Gene3D" id="2.40.128.130">
    <property type="entry name" value="Autotransporter beta-domain"/>
    <property type="match status" value="1"/>
</dbReference>
<dbReference type="SMART" id="SM00869">
    <property type="entry name" value="Autotransporter"/>
    <property type="match status" value="1"/>
</dbReference>
<evidence type="ECO:0000256" key="3">
    <source>
        <dbReference type="ARBA" id="ARBA00022692"/>
    </source>
</evidence>
<comment type="caution">
    <text evidence="7">The sequence shown here is derived from an EMBL/GenBank/DDBJ whole genome shotgun (WGS) entry which is preliminary data.</text>
</comment>
<dbReference type="InterPro" id="IPR036709">
    <property type="entry name" value="Autotransporte_beta_dom_sf"/>
</dbReference>
<name>A0A0F3MRT7_RICFI</name>
<dbReference type="InterPro" id="IPR006315">
    <property type="entry name" value="OM_autotransptr_brl_dom"/>
</dbReference>
<evidence type="ECO:0000256" key="4">
    <source>
        <dbReference type="ARBA" id="ARBA00023136"/>
    </source>
</evidence>
<dbReference type="InterPro" id="IPR005546">
    <property type="entry name" value="Autotransporte_beta"/>
</dbReference>
<dbReference type="RefSeq" id="WP_011270664.1">
    <property type="nucleotide sequence ID" value="NZ_LANQ01000001.1"/>
</dbReference>
<protein>
    <submittedName>
        <fullName evidence="7">Outer membrane autotransporter barrel domain protein</fullName>
    </submittedName>
</protein>
<reference evidence="7 8" key="1">
    <citation type="submission" date="2015-01" db="EMBL/GenBank/DDBJ databases">
        <title>Genome Sequencing of Rickettsiales.</title>
        <authorList>
            <person name="Daugherty S.C."/>
            <person name="Su Q."/>
            <person name="Abolude K."/>
            <person name="Beier-Sexton M."/>
            <person name="Carlyon J.A."/>
            <person name="Carter R."/>
            <person name="Day N.P."/>
            <person name="Dumler S.J."/>
            <person name="Dyachenko V."/>
            <person name="Godinez A."/>
            <person name="Kurtti T.J."/>
            <person name="Lichay M."/>
            <person name="Mullins K.E."/>
            <person name="Ott S."/>
            <person name="Pappas-Brown V."/>
            <person name="Paris D.H."/>
            <person name="Patel P."/>
            <person name="Richards A.L."/>
            <person name="Sadzewicz L."/>
            <person name="Sears K."/>
            <person name="Seidman D."/>
            <person name="Sengamalay N."/>
            <person name="Stenos J."/>
            <person name="Tallon L.J."/>
            <person name="Vincent G."/>
            <person name="Fraser C.M."/>
            <person name="Munderloh U."/>
            <person name="Dunning-Hotopp J.C."/>
        </authorList>
    </citation>
    <scope>NUCLEOTIDE SEQUENCE [LARGE SCALE GENOMIC DNA]</scope>
    <source>
        <strain evidence="7 8">Pedreira</strain>
    </source>
</reference>
<dbReference type="GO" id="GO:0009279">
    <property type="term" value="C:cell outer membrane"/>
    <property type="evidence" value="ECO:0007669"/>
    <property type="project" value="UniProtKB-SubCell"/>
</dbReference>
<sequence>MQTAAKKDEEIVNTMYNPTIVHNMNQLNSNIISNRIMHTTLPASAVAAGDEDEKVLDKGIWLASIYGTNKQGVQKEFIGYKGRTSGGTIGFDVGFENVNDLLGIAYTKLDSKFKSKGKNLNTKIDSHIVALYGQKELPKNFMMQAMFAYNHNIINSKINRLGTVANGKYKNNNYNFEGLLSYNYLLNSSISLTPNIGIKYGYSKDGQYQEGNTGIQSLSVAAKKHNLWSSVLGGKVILTPQKIYKNINITPALQASVENYFHNTSKKLHTKVKWKDKEINETVALPKQPKIGYNIGASVLTEKDKVSVLLEYNCHLQKKYQSHQGFIKLKINL</sequence>
<proteinExistence type="predicted"/>
<keyword evidence="3" id="KW-0812">Transmembrane</keyword>
<accession>A0A0F3MRT7</accession>
<keyword evidence="4" id="KW-0472">Membrane</keyword>
<evidence type="ECO:0000313" key="7">
    <source>
        <dbReference type="EMBL" id="KJV58366.1"/>
    </source>
</evidence>
<dbReference type="PATRIC" id="fig|1359196.3.peg.725"/>
<keyword evidence="2" id="KW-1134">Transmembrane beta strand</keyword>
<keyword evidence="5" id="KW-0998">Cell outer membrane</keyword>
<dbReference type="SUPFAM" id="SSF103515">
    <property type="entry name" value="Autotransporter"/>
    <property type="match status" value="1"/>
</dbReference>